<reference evidence="1" key="1">
    <citation type="submission" date="2022-11" db="EMBL/GenBank/DDBJ databases">
        <title>Genome Resource of Sclerotinia nivalis Strain SnTB1, a Plant Pathogen Isolated from American Ginseng.</title>
        <authorList>
            <person name="Fan S."/>
        </authorList>
    </citation>
    <scope>NUCLEOTIDE SEQUENCE</scope>
    <source>
        <strain evidence="1">SnTB1</strain>
    </source>
</reference>
<dbReference type="AlphaFoldDB" id="A0A9X0AWU4"/>
<organism evidence="1 2">
    <name type="scientific">Sclerotinia nivalis</name>
    <dbReference type="NCBI Taxonomy" id="352851"/>
    <lineage>
        <taxon>Eukaryota</taxon>
        <taxon>Fungi</taxon>
        <taxon>Dikarya</taxon>
        <taxon>Ascomycota</taxon>
        <taxon>Pezizomycotina</taxon>
        <taxon>Leotiomycetes</taxon>
        <taxon>Helotiales</taxon>
        <taxon>Sclerotiniaceae</taxon>
        <taxon>Sclerotinia</taxon>
    </lineage>
</organism>
<protein>
    <submittedName>
        <fullName evidence="1">Uncharacterized protein</fullName>
    </submittedName>
</protein>
<comment type="caution">
    <text evidence="1">The sequence shown here is derived from an EMBL/GenBank/DDBJ whole genome shotgun (WGS) entry which is preliminary data.</text>
</comment>
<accession>A0A9X0AWU4</accession>
<keyword evidence="2" id="KW-1185">Reference proteome</keyword>
<dbReference type="Proteomes" id="UP001152300">
    <property type="component" value="Unassembled WGS sequence"/>
</dbReference>
<evidence type="ECO:0000313" key="1">
    <source>
        <dbReference type="EMBL" id="KAJ8070074.1"/>
    </source>
</evidence>
<evidence type="ECO:0000313" key="2">
    <source>
        <dbReference type="Proteomes" id="UP001152300"/>
    </source>
</evidence>
<gene>
    <name evidence="1" type="ORF">OCU04_000470</name>
</gene>
<sequence length="110" mass="12358">MINSSDPSPYSKFQTSTSFGAHQQYLPLSLKPTTHSTPSSPVSKMISQPLILDRFPGTRPPPLDWQMETIQMSRKRLSAFQAFVLETRETFSEAEEVGDAIRKSEVTPDI</sequence>
<name>A0A9X0AWU4_9HELO</name>
<proteinExistence type="predicted"/>
<dbReference type="EMBL" id="JAPEIS010000001">
    <property type="protein sequence ID" value="KAJ8070074.1"/>
    <property type="molecule type" value="Genomic_DNA"/>
</dbReference>